<evidence type="ECO:0000313" key="3">
    <source>
        <dbReference type="EMBL" id="REF31488.1"/>
    </source>
</evidence>
<evidence type="ECO:0000313" key="4">
    <source>
        <dbReference type="Proteomes" id="UP000256253"/>
    </source>
</evidence>
<feature type="transmembrane region" description="Helical" evidence="1">
    <location>
        <begin position="110"/>
        <end position="128"/>
    </location>
</feature>
<feature type="transmembrane region" description="Helical" evidence="1">
    <location>
        <begin position="243"/>
        <end position="264"/>
    </location>
</feature>
<dbReference type="InterPro" id="IPR009597">
    <property type="entry name" value="DUF1206"/>
</dbReference>
<organism evidence="3 4">
    <name type="scientific">Calidifontibacter indicus</name>
    <dbReference type="NCBI Taxonomy" id="419650"/>
    <lineage>
        <taxon>Bacteria</taxon>
        <taxon>Bacillati</taxon>
        <taxon>Actinomycetota</taxon>
        <taxon>Actinomycetes</taxon>
        <taxon>Micrococcales</taxon>
        <taxon>Dermacoccaceae</taxon>
        <taxon>Calidifontibacter</taxon>
    </lineage>
</organism>
<dbReference type="Pfam" id="PF06724">
    <property type="entry name" value="DUF1206"/>
    <property type="match status" value="3"/>
</dbReference>
<accession>A0A3D9UPV1</accession>
<dbReference type="Proteomes" id="UP000256253">
    <property type="component" value="Unassembled WGS sequence"/>
</dbReference>
<feature type="transmembrane region" description="Helical" evidence="1">
    <location>
        <begin position="30"/>
        <end position="50"/>
    </location>
</feature>
<evidence type="ECO:0000259" key="2">
    <source>
        <dbReference type="Pfam" id="PF06724"/>
    </source>
</evidence>
<feature type="transmembrane region" description="Helical" evidence="1">
    <location>
        <begin position="70"/>
        <end position="89"/>
    </location>
</feature>
<feature type="domain" description="DUF1206" evidence="2">
    <location>
        <begin position="115"/>
        <end position="179"/>
    </location>
</feature>
<name>A0A3D9UPV1_9MICO</name>
<reference evidence="3 4" key="1">
    <citation type="submission" date="2018-08" db="EMBL/GenBank/DDBJ databases">
        <title>Sequencing the genomes of 1000 actinobacteria strains.</title>
        <authorList>
            <person name="Klenk H.-P."/>
        </authorList>
    </citation>
    <scope>NUCLEOTIDE SEQUENCE [LARGE SCALE GENOMIC DNA]</scope>
    <source>
        <strain evidence="3 4">DSM 22967</strain>
    </source>
</reference>
<feature type="transmembrane region" description="Helical" evidence="1">
    <location>
        <begin position="154"/>
        <end position="175"/>
    </location>
</feature>
<keyword evidence="1" id="KW-0472">Membrane</keyword>
<evidence type="ECO:0000256" key="1">
    <source>
        <dbReference type="SAM" id="Phobius"/>
    </source>
</evidence>
<feature type="domain" description="DUF1206" evidence="2">
    <location>
        <begin position="30"/>
        <end position="97"/>
    </location>
</feature>
<gene>
    <name evidence="3" type="ORF">DFJ65_2556</name>
</gene>
<keyword evidence="1" id="KW-0812">Transmembrane</keyword>
<protein>
    <submittedName>
        <fullName evidence="3">Uncharacterized protein DUF1206</fullName>
    </submittedName>
</protein>
<sequence>MDMDGVQDRAEGAAREVGDSRIVEYGARTGFAASGVLHLLMAWIAVRIAWSKGGGSADQSGALGDLDDQPGGRVLLWVVVAGFVLLAVWHLTEAVTGSPGADAKDRAFDAVSDTARAIMFVALAWAAYKFASGGSSSSGQGTRDFTGTLMEQPFGRVLVAVVGLVILGVGVYHGYKGWTEGFRDDLQEHPGATLMTIGRIGYIAKGIALGIVGALFVVGGAKGSTKDTTGLDGALRTLLEQPFGQGLLTVVALGIACYGVYSLACARFAKV</sequence>
<keyword evidence="1" id="KW-1133">Transmembrane helix</keyword>
<feature type="transmembrane region" description="Helical" evidence="1">
    <location>
        <begin position="202"/>
        <end position="223"/>
    </location>
</feature>
<proteinExistence type="predicted"/>
<keyword evidence="4" id="KW-1185">Reference proteome</keyword>
<dbReference type="AlphaFoldDB" id="A0A3D9UPV1"/>
<dbReference type="EMBL" id="QTUA01000001">
    <property type="protein sequence ID" value="REF31488.1"/>
    <property type="molecule type" value="Genomic_DNA"/>
</dbReference>
<comment type="caution">
    <text evidence="3">The sequence shown here is derived from an EMBL/GenBank/DDBJ whole genome shotgun (WGS) entry which is preliminary data.</text>
</comment>
<feature type="domain" description="DUF1206" evidence="2">
    <location>
        <begin position="200"/>
        <end position="268"/>
    </location>
</feature>